<protein>
    <submittedName>
        <fullName evidence="1">Uncharacterized protein</fullName>
    </submittedName>
</protein>
<reference evidence="1 2" key="1">
    <citation type="submission" date="2021-02" db="EMBL/GenBank/DDBJ databases">
        <title>Streptomyces spirodelae sp. nov., isolated from duckweed.</title>
        <authorList>
            <person name="Saimee Y."/>
            <person name="Duangmal K."/>
        </authorList>
    </citation>
    <scope>NUCLEOTIDE SEQUENCE [LARGE SCALE GENOMIC DNA]</scope>
    <source>
        <strain evidence="1 2">DW4-2</strain>
    </source>
</reference>
<proteinExistence type="predicted"/>
<organism evidence="1 2">
    <name type="scientific">Streptomyces spirodelae</name>
    <dbReference type="NCBI Taxonomy" id="2812904"/>
    <lineage>
        <taxon>Bacteria</taxon>
        <taxon>Bacillati</taxon>
        <taxon>Actinomycetota</taxon>
        <taxon>Actinomycetes</taxon>
        <taxon>Kitasatosporales</taxon>
        <taxon>Streptomycetaceae</taxon>
        <taxon>Streptomyces</taxon>
    </lineage>
</organism>
<keyword evidence="2" id="KW-1185">Reference proteome</keyword>
<evidence type="ECO:0000313" key="1">
    <source>
        <dbReference type="EMBL" id="MBO8186785.1"/>
    </source>
</evidence>
<dbReference type="EMBL" id="JAFFZN010000012">
    <property type="protein sequence ID" value="MBO8186785.1"/>
    <property type="molecule type" value="Genomic_DNA"/>
</dbReference>
<dbReference type="RefSeq" id="WP_209265585.1">
    <property type="nucleotide sequence ID" value="NZ_JAFFZN010000012.1"/>
</dbReference>
<dbReference type="Proteomes" id="UP001518976">
    <property type="component" value="Unassembled WGS sequence"/>
</dbReference>
<sequence length="104" mass="10969">MSPEKEPLFQEDLRLLPWTSDTGKPCYLAPGADDGMISALADAAEDRQIGEAARVLRECEAVLAQPAAGALALRLALTAAARALRDVARVAHSRGLRLGACGEE</sequence>
<evidence type="ECO:0000313" key="2">
    <source>
        <dbReference type="Proteomes" id="UP001518976"/>
    </source>
</evidence>
<accession>A0ABS3WUH1</accession>
<comment type="caution">
    <text evidence="1">The sequence shown here is derived from an EMBL/GenBank/DDBJ whole genome shotgun (WGS) entry which is preliminary data.</text>
</comment>
<name>A0ABS3WUH1_9ACTN</name>
<gene>
    <name evidence="1" type="ORF">JW592_15125</name>
</gene>